<evidence type="ECO:0000256" key="9">
    <source>
        <dbReference type="ARBA" id="ARBA00022989"/>
    </source>
</evidence>
<dbReference type="Gene3D" id="1.10.3730.20">
    <property type="match status" value="2"/>
</dbReference>
<gene>
    <name evidence="14" type="ORF">GTO91_03910</name>
</gene>
<keyword evidence="5" id="KW-0997">Cell inner membrane</keyword>
<keyword evidence="11 12" id="KW-0472">Membrane</keyword>
<evidence type="ECO:0000256" key="8">
    <source>
        <dbReference type="ARBA" id="ARBA00022985"/>
    </source>
</evidence>
<feature type="transmembrane region" description="Helical" evidence="12">
    <location>
        <begin position="115"/>
        <end position="133"/>
    </location>
</feature>
<keyword evidence="8" id="KW-0448">Lipopolysaccharide biosynthesis</keyword>
<keyword evidence="10" id="KW-0443">Lipid metabolism</keyword>
<feature type="transmembrane region" description="Helical" evidence="12">
    <location>
        <begin position="176"/>
        <end position="195"/>
    </location>
</feature>
<organism evidence="14 15">
    <name type="scientific">Heliomicrobium undosum</name>
    <dbReference type="NCBI Taxonomy" id="121734"/>
    <lineage>
        <taxon>Bacteria</taxon>
        <taxon>Bacillati</taxon>
        <taxon>Bacillota</taxon>
        <taxon>Clostridia</taxon>
        <taxon>Eubacteriales</taxon>
        <taxon>Heliobacteriaceae</taxon>
        <taxon>Heliomicrobium</taxon>
    </lineage>
</organism>
<evidence type="ECO:0000256" key="1">
    <source>
        <dbReference type="ARBA" id="ARBA00004651"/>
    </source>
</evidence>
<dbReference type="GO" id="GO:0022857">
    <property type="term" value="F:transmembrane transporter activity"/>
    <property type="evidence" value="ECO:0007669"/>
    <property type="project" value="InterPro"/>
</dbReference>
<dbReference type="GO" id="GO:0009103">
    <property type="term" value="P:lipopolysaccharide biosynthetic process"/>
    <property type="evidence" value="ECO:0007669"/>
    <property type="project" value="UniProtKB-KW"/>
</dbReference>
<keyword evidence="3" id="KW-1003">Cell membrane</keyword>
<evidence type="ECO:0000256" key="3">
    <source>
        <dbReference type="ARBA" id="ARBA00022475"/>
    </source>
</evidence>
<name>A0A845L212_9FIRM</name>
<evidence type="ECO:0000256" key="10">
    <source>
        <dbReference type="ARBA" id="ARBA00023098"/>
    </source>
</evidence>
<proteinExistence type="inferred from homology"/>
<feature type="transmembrane region" description="Helical" evidence="12">
    <location>
        <begin position="89"/>
        <end position="109"/>
    </location>
</feature>
<feature type="transmembrane region" description="Helical" evidence="12">
    <location>
        <begin position="207"/>
        <end position="230"/>
    </location>
</feature>
<feature type="domain" description="EamA" evidence="13">
    <location>
        <begin position="147"/>
        <end position="280"/>
    </location>
</feature>
<dbReference type="EMBL" id="WXEY01000003">
    <property type="protein sequence ID" value="MZP28854.1"/>
    <property type="molecule type" value="Genomic_DNA"/>
</dbReference>
<keyword evidence="15" id="KW-1185">Reference proteome</keyword>
<dbReference type="PANTHER" id="PTHR30561">
    <property type="entry name" value="SMR FAMILY PROTON-DEPENDENT DRUG EFFLUX TRANSPORTER SUGE"/>
    <property type="match status" value="1"/>
</dbReference>
<evidence type="ECO:0000256" key="6">
    <source>
        <dbReference type="ARBA" id="ARBA00022556"/>
    </source>
</evidence>
<dbReference type="SUPFAM" id="SSF103481">
    <property type="entry name" value="Multidrug resistance efflux transporter EmrE"/>
    <property type="match status" value="2"/>
</dbReference>
<comment type="similarity">
    <text evidence="2">Belongs to the EamA transporter family.</text>
</comment>
<evidence type="ECO:0000256" key="12">
    <source>
        <dbReference type="SAM" id="Phobius"/>
    </source>
</evidence>
<evidence type="ECO:0000256" key="7">
    <source>
        <dbReference type="ARBA" id="ARBA00022692"/>
    </source>
</evidence>
<dbReference type="Proteomes" id="UP000463470">
    <property type="component" value="Unassembled WGS sequence"/>
</dbReference>
<dbReference type="RefSeq" id="WP_161255162.1">
    <property type="nucleotide sequence ID" value="NZ_WXEY01000003.1"/>
</dbReference>
<accession>A0A845L212</accession>
<dbReference type="PANTHER" id="PTHR30561:SF9">
    <property type="entry name" value="4-AMINO-4-DEOXY-L-ARABINOSE-PHOSPHOUNDECAPRENOL FLIPPASE SUBUNIT ARNF-RELATED"/>
    <property type="match status" value="1"/>
</dbReference>
<dbReference type="Pfam" id="PF00892">
    <property type="entry name" value="EamA"/>
    <property type="match status" value="2"/>
</dbReference>
<feature type="transmembrane region" description="Helical" evidence="12">
    <location>
        <begin position="236"/>
        <end position="255"/>
    </location>
</feature>
<feature type="transmembrane region" description="Helical" evidence="12">
    <location>
        <begin position="262"/>
        <end position="280"/>
    </location>
</feature>
<feature type="domain" description="EamA" evidence="13">
    <location>
        <begin position="2"/>
        <end position="132"/>
    </location>
</feature>
<evidence type="ECO:0000256" key="11">
    <source>
        <dbReference type="ARBA" id="ARBA00023136"/>
    </source>
</evidence>
<keyword evidence="4" id="KW-0444">Lipid biosynthesis</keyword>
<feature type="transmembrane region" description="Helical" evidence="12">
    <location>
        <begin position="43"/>
        <end position="69"/>
    </location>
</feature>
<evidence type="ECO:0000313" key="15">
    <source>
        <dbReference type="Proteomes" id="UP000463470"/>
    </source>
</evidence>
<comment type="caution">
    <text evidence="14">The sequence shown here is derived from an EMBL/GenBank/DDBJ whole genome shotgun (WGS) entry which is preliminary data.</text>
</comment>
<keyword evidence="6" id="KW-0441">Lipid A biosynthesis</keyword>
<reference evidence="14 15" key="1">
    <citation type="submission" date="2020-01" db="EMBL/GenBank/DDBJ databases">
        <title>Whole-genome sequence of Heliobacterium undosum DSM 13378.</title>
        <authorList>
            <person name="Kyndt J.A."/>
            <person name="Meyer T.E."/>
        </authorList>
    </citation>
    <scope>NUCLEOTIDE SEQUENCE [LARGE SCALE GENOMIC DNA]</scope>
    <source>
        <strain evidence="14 15">DSM 13378</strain>
    </source>
</reference>
<evidence type="ECO:0000256" key="2">
    <source>
        <dbReference type="ARBA" id="ARBA00007362"/>
    </source>
</evidence>
<dbReference type="InterPro" id="IPR000390">
    <property type="entry name" value="Small_drug/metabolite_transptr"/>
</dbReference>
<evidence type="ECO:0000313" key="14">
    <source>
        <dbReference type="EMBL" id="MZP28854.1"/>
    </source>
</evidence>
<evidence type="ECO:0000256" key="5">
    <source>
        <dbReference type="ARBA" id="ARBA00022519"/>
    </source>
</evidence>
<keyword evidence="7 12" id="KW-0812">Transmembrane</keyword>
<dbReference type="OrthoDB" id="9806718at2"/>
<dbReference type="InterPro" id="IPR000620">
    <property type="entry name" value="EamA_dom"/>
</dbReference>
<keyword evidence="9 12" id="KW-1133">Transmembrane helix</keyword>
<comment type="subcellular location">
    <subcellularLocation>
        <location evidence="1">Cell membrane</location>
        <topology evidence="1">Multi-pass membrane protein</topology>
    </subcellularLocation>
</comment>
<dbReference type="GO" id="GO:0005886">
    <property type="term" value="C:plasma membrane"/>
    <property type="evidence" value="ECO:0007669"/>
    <property type="project" value="UniProtKB-SubCell"/>
</dbReference>
<dbReference type="InterPro" id="IPR037185">
    <property type="entry name" value="EmrE-like"/>
</dbReference>
<sequence length="282" mass="29643">MWLFIAVISAVVFGLAGFGMKVGQMRGVPTSMVLIGLYLSGTLGFLFTWLGGGAAAGILILLAGLVIGLGSAGGNFAFMRALETGPASLASPIVNMNVVLVILLSVLVYGETLGWVKAAGVFCIVVAIILIALRPSGAGGARGSLHWLALVLLSTLLFAVRNGGLKVTQEMGLDNSAVLFFSYLFPLIYFIFRHWGELIAITPEKRLPTLGWGLASGVGSFGGLQLYAYALSQGPASVISPVFSLYGLVIVLLSVWIYKERLTALQSLAVALTFAGLVLVRF</sequence>
<feature type="transmembrane region" description="Helical" evidence="12">
    <location>
        <begin position="145"/>
        <end position="164"/>
    </location>
</feature>
<evidence type="ECO:0000256" key="4">
    <source>
        <dbReference type="ARBA" id="ARBA00022516"/>
    </source>
</evidence>
<protein>
    <submittedName>
        <fullName evidence="14">EamA family transporter</fullName>
    </submittedName>
</protein>
<dbReference type="AlphaFoldDB" id="A0A845L212"/>
<evidence type="ECO:0000259" key="13">
    <source>
        <dbReference type="Pfam" id="PF00892"/>
    </source>
</evidence>